<accession>A0ABQ5ULD8</accession>
<proteinExistence type="inferred from homology"/>
<evidence type="ECO:0000259" key="6">
    <source>
        <dbReference type="Pfam" id="PF02776"/>
    </source>
</evidence>
<dbReference type="EMBL" id="BSNI01000001">
    <property type="protein sequence ID" value="GLQ16024.1"/>
    <property type="molecule type" value="Genomic_DNA"/>
</dbReference>
<evidence type="ECO:0000259" key="4">
    <source>
        <dbReference type="Pfam" id="PF00205"/>
    </source>
</evidence>
<dbReference type="SUPFAM" id="SSF52518">
    <property type="entry name" value="Thiamin diphosphate-binding fold (THDP-binding)"/>
    <property type="match status" value="2"/>
</dbReference>
<dbReference type="InterPro" id="IPR000399">
    <property type="entry name" value="TPP-bd_CS"/>
</dbReference>
<dbReference type="InterPro" id="IPR011766">
    <property type="entry name" value="TPP_enzyme_TPP-bd"/>
</dbReference>
<sequence>MAKMTGGEILVKCLEAQRVDRVFCVPGESYLAVLDGLVDSNINVVTSRHEGGAAIMAEADGKMLGRPGICMVTRGPGATNAAAGVHVAKQDSTPMVLFVGQIGREMKGRESFQEVDYRQTFGDLAKWVEEIDDASRIPEIIAHAYHIAMSGRPGPVVLALPEDMLRDTVDVDPCTFIEVAEPAPTRKAASQFAELLANAKDPIVIAGGSRWDETSVAQLRAFSEKHSLPVGCSFRRQQLFDHSHKNYAGDVGLGINPALNERIAKSDCVILLGARFSENPSQNFSLLDMPNPGKTLIHIHPGAEELGRIYTPTLAINATPGAFFDAIETIPARADTGAAEAANAAYHAWTDNLPATPGDVQMGEIMAHLRETLDDDAILTNGAGNYAIWLHRFWRFKKYGTQLAPTSGSMGYGLPAAIAGKLRHPEKDVICFAGDGCFQMTSNEFGAALQSGANIITLVIDNGIYGTIRMHQEKHYPHRISATDLVNPDFAALARAYGGHGETVEKTEEFAPAFDRARAAGKPSIIHIKIDPEAISPTTTISKLRGA</sequence>
<dbReference type="CDD" id="cd00568">
    <property type="entry name" value="TPP_enzymes"/>
    <property type="match status" value="1"/>
</dbReference>
<dbReference type="PROSITE" id="PS00187">
    <property type="entry name" value="TPP_ENZYMES"/>
    <property type="match status" value="1"/>
</dbReference>
<dbReference type="CDD" id="cd07035">
    <property type="entry name" value="TPP_PYR_POX_like"/>
    <property type="match status" value="1"/>
</dbReference>
<dbReference type="InterPro" id="IPR019780">
    <property type="entry name" value="Germin_Mn-BS"/>
</dbReference>
<evidence type="ECO:0000256" key="3">
    <source>
        <dbReference type="RuleBase" id="RU362132"/>
    </source>
</evidence>
<comment type="caution">
    <text evidence="7">The sequence shown here is derived from an EMBL/GenBank/DDBJ whole genome shotgun (WGS) entry which is preliminary data.</text>
</comment>
<dbReference type="RefSeq" id="WP_284361279.1">
    <property type="nucleotide sequence ID" value="NZ_BSNI01000001.1"/>
</dbReference>
<dbReference type="InterPro" id="IPR029035">
    <property type="entry name" value="DHS-like_NAD/FAD-binding_dom"/>
</dbReference>
<protein>
    <submittedName>
        <fullName evidence="7">Acetolactate synthase large subunit</fullName>
    </submittedName>
</protein>
<gene>
    <name evidence="7" type="primary">iivG</name>
    <name evidence="7" type="ORF">GCM10007879_02730</name>
</gene>
<keyword evidence="8" id="KW-1185">Reference proteome</keyword>
<dbReference type="InterPro" id="IPR012000">
    <property type="entry name" value="Thiamin_PyroP_enz_cen_dom"/>
</dbReference>
<dbReference type="InterPro" id="IPR029061">
    <property type="entry name" value="THDP-binding"/>
</dbReference>
<evidence type="ECO:0000259" key="5">
    <source>
        <dbReference type="Pfam" id="PF02775"/>
    </source>
</evidence>
<dbReference type="NCBIfam" id="NF006052">
    <property type="entry name" value="PRK08199.1"/>
    <property type="match status" value="1"/>
</dbReference>
<dbReference type="PANTHER" id="PTHR18968">
    <property type="entry name" value="THIAMINE PYROPHOSPHATE ENZYMES"/>
    <property type="match status" value="1"/>
</dbReference>
<dbReference type="Gene3D" id="3.40.50.970">
    <property type="match status" value="2"/>
</dbReference>
<feature type="domain" description="Thiamine pyrophosphate enzyme TPP-binding" evidence="5">
    <location>
        <begin position="382"/>
        <end position="528"/>
    </location>
</feature>
<reference evidence="7" key="1">
    <citation type="journal article" date="2014" name="Int. J. Syst. Evol. Microbiol.">
        <title>Complete genome of a new Firmicutes species belonging to the dominant human colonic microbiota ('Ruminococcus bicirculans') reveals two chromosomes and a selective capacity to utilize plant glucans.</title>
        <authorList>
            <consortium name="NISC Comparative Sequencing Program"/>
            <person name="Wegmann U."/>
            <person name="Louis P."/>
            <person name="Goesmann A."/>
            <person name="Henrissat B."/>
            <person name="Duncan S.H."/>
            <person name="Flint H.J."/>
        </authorList>
    </citation>
    <scope>NUCLEOTIDE SEQUENCE</scope>
    <source>
        <strain evidence="7">NBRC 107169</strain>
    </source>
</reference>
<feature type="domain" description="Thiamine pyrophosphate enzyme N-terminal TPP-binding" evidence="6">
    <location>
        <begin position="4"/>
        <end position="117"/>
    </location>
</feature>
<dbReference type="Pfam" id="PF00205">
    <property type="entry name" value="TPP_enzyme_M"/>
    <property type="match status" value="1"/>
</dbReference>
<dbReference type="PROSITE" id="PS00725">
    <property type="entry name" value="GERMIN"/>
    <property type="match status" value="1"/>
</dbReference>
<evidence type="ECO:0000256" key="2">
    <source>
        <dbReference type="ARBA" id="ARBA00023052"/>
    </source>
</evidence>
<evidence type="ECO:0000256" key="1">
    <source>
        <dbReference type="ARBA" id="ARBA00007812"/>
    </source>
</evidence>
<evidence type="ECO:0000313" key="8">
    <source>
        <dbReference type="Proteomes" id="UP001161405"/>
    </source>
</evidence>
<evidence type="ECO:0000313" key="7">
    <source>
        <dbReference type="EMBL" id="GLQ16024.1"/>
    </source>
</evidence>
<dbReference type="InterPro" id="IPR012001">
    <property type="entry name" value="Thiamin_PyroP_enz_TPP-bd_dom"/>
</dbReference>
<dbReference type="InterPro" id="IPR045229">
    <property type="entry name" value="TPP_enz"/>
</dbReference>
<dbReference type="Proteomes" id="UP001161405">
    <property type="component" value="Unassembled WGS sequence"/>
</dbReference>
<keyword evidence="2 3" id="KW-0786">Thiamine pyrophosphate</keyword>
<name>A0ABQ5ULD8_9HYPH</name>
<dbReference type="SUPFAM" id="SSF52467">
    <property type="entry name" value="DHS-like NAD/FAD-binding domain"/>
    <property type="match status" value="1"/>
</dbReference>
<dbReference type="Pfam" id="PF02775">
    <property type="entry name" value="TPP_enzyme_C"/>
    <property type="match status" value="1"/>
</dbReference>
<organism evidence="7 8">
    <name type="scientific">Maritalea porphyrae</name>
    <dbReference type="NCBI Taxonomy" id="880732"/>
    <lineage>
        <taxon>Bacteria</taxon>
        <taxon>Pseudomonadati</taxon>
        <taxon>Pseudomonadota</taxon>
        <taxon>Alphaproteobacteria</taxon>
        <taxon>Hyphomicrobiales</taxon>
        <taxon>Devosiaceae</taxon>
        <taxon>Maritalea</taxon>
    </lineage>
</organism>
<dbReference type="Pfam" id="PF02776">
    <property type="entry name" value="TPP_enzyme_N"/>
    <property type="match status" value="1"/>
</dbReference>
<reference evidence="7" key="2">
    <citation type="submission" date="2023-01" db="EMBL/GenBank/DDBJ databases">
        <title>Draft genome sequence of Maritalea porphyrae strain NBRC 107169.</title>
        <authorList>
            <person name="Sun Q."/>
            <person name="Mori K."/>
        </authorList>
    </citation>
    <scope>NUCLEOTIDE SEQUENCE</scope>
    <source>
        <strain evidence="7">NBRC 107169</strain>
    </source>
</reference>
<dbReference type="PANTHER" id="PTHR18968:SF120">
    <property type="entry name" value="ACETOLACTATE SYNTHASE LARGE SUBUNIT"/>
    <property type="match status" value="1"/>
</dbReference>
<feature type="domain" description="Thiamine pyrophosphate enzyme central" evidence="4">
    <location>
        <begin position="191"/>
        <end position="326"/>
    </location>
</feature>
<dbReference type="Gene3D" id="3.40.50.1220">
    <property type="entry name" value="TPP-binding domain"/>
    <property type="match status" value="1"/>
</dbReference>
<comment type="similarity">
    <text evidence="1 3">Belongs to the TPP enzyme family.</text>
</comment>